<dbReference type="RefSeq" id="WP_187021386.1">
    <property type="nucleotide sequence ID" value="NZ_JACRUL010000069.1"/>
</dbReference>
<comment type="caution">
    <text evidence="2">The sequence shown here is derived from an EMBL/GenBank/DDBJ whole genome shotgun (WGS) entry which is preliminary data.</text>
</comment>
<name>A0A923N2I5_9FLAO</name>
<dbReference type="Pfam" id="PF13306">
    <property type="entry name" value="LRR_5"/>
    <property type="match status" value="1"/>
</dbReference>
<feature type="non-terminal residue" evidence="2">
    <location>
        <position position="123"/>
    </location>
</feature>
<dbReference type="SUPFAM" id="SSF52058">
    <property type="entry name" value="L domain-like"/>
    <property type="match status" value="1"/>
</dbReference>
<accession>A0A923N2I5</accession>
<organism evidence="2 3">
    <name type="scientific">Flavobacterium muglaense</name>
    <dbReference type="NCBI Taxonomy" id="2764716"/>
    <lineage>
        <taxon>Bacteria</taxon>
        <taxon>Pseudomonadati</taxon>
        <taxon>Bacteroidota</taxon>
        <taxon>Flavobacteriia</taxon>
        <taxon>Flavobacteriales</taxon>
        <taxon>Flavobacteriaceae</taxon>
        <taxon>Flavobacterium</taxon>
    </lineage>
</organism>
<feature type="chain" id="PRO_5037149765" evidence="1">
    <location>
        <begin position="19"/>
        <end position="123"/>
    </location>
</feature>
<keyword evidence="1" id="KW-0732">Signal</keyword>
<dbReference type="AlphaFoldDB" id="A0A923N2I5"/>
<evidence type="ECO:0000313" key="2">
    <source>
        <dbReference type="EMBL" id="MBC5846067.1"/>
    </source>
</evidence>
<dbReference type="InterPro" id="IPR053139">
    <property type="entry name" value="Surface_bspA-like"/>
</dbReference>
<proteinExistence type="predicted"/>
<sequence>MKKIYLLLAFLFFSQIYAIDFTVNNINYTGTDSAPYTATVTRNSSFSGAADFSTVTYLSNTYTVTAIADYAFSNSTNLTSVTIGNSVASIGSYAFYSCNSLNTVTIGDSLATGDITIGQYAFF</sequence>
<dbReference type="Gene3D" id="3.80.10.10">
    <property type="entry name" value="Ribonuclease Inhibitor"/>
    <property type="match status" value="1"/>
</dbReference>
<reference evidence="2 3" key="1">
    <citation type="submission" date="2020-08" db="EMBL/GenBank/DDBJ databases">
        <title>Description of novel Flavobacterium F-392 isolate.</title>
        <authorList>
            <person name="Saticioglu I.B."/>
            <person name="Duman M."/>
            <person name="Altun S."/>
        </authorList>
    </citation>
    <scope>NUCLEOTIDE SEQUENCE [LARGE SCALE GENOMIC DNA]</scope>
    <source>
        <strain evidence="2 3">F-392</strain>
    </source>
</reference>
<evidence type="ECO:0000256" key="1">
    <source>
        <dbReference type="SAM" id="SignalP"/>
    </source>
</evidence>
<protein>
    <submittedName>
        <fullName evidence="2">Leucine-rich repeat protein</fullName>
    </submittedName>
</protein>
<keyword evidence="3" id="KW-1185">Reference proteome</keyword>
<feature type="signal peptide" evidence="1">
    <location>
        <begin position="1"/>
        <end position="18"/>
    </location>
</feature>
<evidence type="ECO:0000313" key="3">
    <source>
        <dbReference type="Proteomes" id="UP000641454"/>
    </source>
</evidence>
<dbReference type="PANTHER" id="PTHR45661:SF3">
    <property type="entry name" value="IG-LIKE DOMAIN-CONTAINING PROTEIN"/>
    <property type="match status" value="1"/>
</dbReference>
<dbReference type="PANTHER" id="PTHR45661">
    <property type="entry name" value="SURFACE ANTIGEN"/>
    <property type="match status" value="1"/>
</dbReference>
<dbReference type="InterPro" id="IPR032675">
    <property type="entry name" value="LRR_dom_sf"/>
</dbReference>
<dbReference type="Proteomes" id="UP000641454">
    <property type="component" value="Unassembled WGS sequence"/>
</dbReference>
<dbReference type="EMBL" id="JACRUL010000069">
    <property type="protein sequence ID" value="MBC5846067.1"/>
    <property type="molecule type" value="Genomic_DNA"/>
</dbReference>
<dbReference type="InterPro" id="IPR026906">
    <property type="entry name" value="LRR_5"/>
</dbReference>
<gene>
    <name evidence="2" type="ORF">H8R25_16725</name>
</gene>